<dbReference type="Pfam" id="PF13174">
    <property type="entry name" value="TPR_6"/>
    <property type="match status" value="1"/>
</dbReference>
<dbReference type="Pfam" id="PF13432">
    <property type="entry name" value="TPR_16"/>
    <property type="match status" value="1"/>
</dbReference>
<dbReference type="Pfam" id="PF13181">
    <property type="entry name" value="TPR_8"/>
    <property type="match status" value="3"/>
</dbReference>
<organism evidence="2">
    <name type="scientific">Pontimicrobium sp. SW4</name>
    <dbReference type="NCBI Taxonomy" id="3153519"/>
    <lineage>
        <taxon>Bacteria</taxon>
        <taxon>Pseudomonadati</taxon>
        <taxon>Bacteroidota</taxon>
        <taxon>Flavobacteriia</taxon>
        <taxon>Flavobacteriales</taxon>
        <taxon>Flavobacteriaceae</taxon>
        <taxon>Pontimicrobium</taxon>
    </lineage>
</organism>
<dbReference type="InterPro" id="IPR019734">
    <property type="entry name" value="TPR_rpt"/>
</dbReference>
<name>A0AAU7BQ01_9FLAO</name>
<sequence length="467" mass="55017">MEFSQYDDNNNLSLTKFESMLKTNNVLFFDSNEFENIIHHYLDNGKIALAKKAINLGLQQHPASINLKLFQVEVYVFENKLDKADGILNDLYEIEPNNEEIYIQKANIFSKKDKHLKAIHILKKALELTEDSADIYSLLGMEYLFLDKFEDAKFYFMKCLECDTEDYSALYNVIYCFDFLEQNNEAIDYLNSYLDTNPYCQVAWHQLGKQYFSVKDYEKALAAFDFAIISDDMFVGAYLEKGKVLEKLIRYEEAIENYKITLAIDDPTSFALLRIGKCYEKLDQKKLAVQHYYKTVEEDPLLDKGWIAITSFYNKDQNYPKALYYINKAINIDTENVIYWKLYAQINQRLNFLEEAERGYKKTLELGNYELKTWLSRADILIQLGEYEAAILNLDQSLEFYQENEEVQYRLAGLHFMIGKENDAQVYLNNSLRINPEFYFIIEELFPAIYSLNKVQEIIEKYRNPSS</sequence>
<dbReference type="RefSeq" id="WP_347922314.1">
    <property type="nucleotide sequence ID" value="NZ_CP157199.1"/>
</dbReference>
<evidence type="ECO:0000313" key="2">
    <source>
        <dbReference type="EMBL" id="XBG60127.1"/>
    </source>
</evidence>
<dbReference type="PANTHER" id="PTHR12558">
    <property type="entry name" value="CELL DIVISION CYCLE 16,23,27"/>
    <property type="match status" value="1"/>
</dbReference>
<keyword evidence="1" id="KW-0802">TPR repeat</keyword>
<dbReference type="SMART" id="SM00028">
    <property type="entry name" value="TPR"/>
    <property type="match status" value="10"/>
</dbReference>
<dbReference type="InterPro" id="IPR011990">
    <property type="entry name" value="TPR-like_helical_dom_sf"/>
</dbReference>
<accession>A0AAU7BQ01</accession>
<dbReference type="PROSITE" id="PS50005">
    <property type="entry name" value="TPR"/>
    <property type="match status" value="4"/>
</dbReference>
<dbReference type="Gene3D" id="1.25.40.10">
    <property type="entry name" value="Tetratricopeptide repeat domain"/>
    <property type="match status" value="3"/>
</dbReference>
<evidence type="ECO:0000256" key="1">
    <source>
        <dbReference type="PROSITE-ProRule" id="PRU00339"/>
    </source>
</evidence>
<dbReference type="PANTHER" id="PTHR12558:SF13">
    <property type="entry name" value="CELL DIVISION CYCLE PROTEIN 27 HOMOLOG"/>
    <property type="match status" value="1"/>
</dbReference>
<feature type="repeat" description="TPR" evidence="1">
    <location>
        <begin position="133"/>
        <end position="166"/>
    </location>
</feature>
<protein>
    <submittedName>
        <fullName evidence="2">Tetratricopeptide repeat protein</fullName>
    </submittedName>
</protein>
<feature type="repeat" description="TPR" evidence="1">
    <location>
        <begin position="201"/>
        <end position="234"/>
    </location>
</feature>
<feature type="repeat" description="TPR" evidence="1">
    <location>
        <begin position="269"/>
        <end position="302"/>
    </location>
</feature>
<reference evidence="2" key="1">
    <citation type="submission" date="2024-05" db="EMBL/GenBank/DDBJ databases">
        <title>Pontimicrobium maritimus sp. nov., isolated form sea water.</title>
        <authorList>
            <person name="Muhammad N."/>
            <person name="Vuong T.Q."/>
            <person name="Han H.L."/>
            <person name="Kim S.-G."/>
        </authorList>
    </citation>
    <scope>NUCLEOTIDE SEQUENCE</scope>
    <source>
        <strain evidence="2">SW4</strain>
    </source>
</reference>
<dbReference type="SUPFAM" id="SSF48452">
    <property type="entry name" value="TPR-like"/>
    <property type="match status" value="2"/>
</dbReference>
<dbReference type="EMBL" id="CP157199">
    <property type="protein sequence ID" value="XBG60127.1"/>
    <property type="molecule type" value="Genomic_DNA"/>
</dbReference>
<dbReference type="AlphaFoldDB" id="A0AAU7BQ01"/>
<proteinExistence type="predicted"/>
<feature type="repeat" description="TPR" evidence="1">
    <location>
        <begin position="99"/>
        <end position="132"/>
    </location>
</feature>
<gene>
    <name evidence="2" type="ORF">ABGB03_09700</name>
</gene>